<keyword evidence="1" id="KW-0805">Transcription regulation</keyword>
<dbReference type="Gene3D" id="1.10.10.10">
    <property type="entry name" value="Winged helix-like DNA-binding domain superfamily/Winged helix DNA-binding domain"/>
    <property type="match status" value="1"/>
</dbReference>
<dbReference type="InterPro" id="IPR036390">
    <property type="entry name" value="WH_DNA-bd_sf"/>
</dbReference>
<proteinExistence type="predicted"/>
<evidence type="ECO:0000256" key="2">
    <source>
        <dbReference type="ARBA" id="ARBA00023125"/>
    </source>
</evidence>
<keyword evidence="2" id="KW-0238">DNA-binding</keyword>
<comment type="caution">
    <text evidence="5">The sequence shown here is derived from an EMBL/GenBank/DDBJ whole genome shotgun (WGS) entry which is preliminary data.</text>
</comment>
<dbReference type="EMBL" id="JAMXMC010000007">
    <property type="protein sequence ID" value="MCO5977686.1"/>
    <property type="molecule type" value="Genomic_DNA"/>
</dbReference>
<dbReference type="SUPFAM" id="SSF46785">
    <property type="entry name" value="Winged helix' DNA-binding domain"/>
    <property type="match status" value="1"/>
</dbReference>
<gene>
    <name evidence="5" type="ORF">M0L44_13335</name>
</gene>
<evidence type="ECO:0000313" key="6">
    <source>
        <dbReference type="Proteomes" id="UP001204851"/>
    </source>
</evidence>
<dbReference type="RefSeq" id="WP_252770186.1">
    <property type="nucleotide sequence ID" value="NZ_JAMXMC010000007.1"/>
</dbReference>
<keyword evidence="3" id="KW-0804">Transcription</keyword>
<evidence type="ECO:0000256" key="3">
    <source>
        <dbReference type="ARBA" id="ARBA00023163"/>
    </source>
</evidence>
<dbReference type="PANTHER" id="PTHR33204">
    <property type="entry name" value="TRANSCRIPTIONAL REGULATOR, MARR FAMILY"/>
    <property type="match status" value="1"/>
</dbReference>
<dbReference type="PANTHER" id="PTHR33204:SF37">
    <property type="entry name" value="HTH-TYPE TRANSCRIPTIONAL REGULATOR YODB"/>
    <property type="match status" value="1"/>
</dbReference>
<dbReference type="InterPro" id="IPR002577">
    <property type="entry name" value="HTH_HxlR"/>
</dbReference>
<feature type="domain" description="HTH hxlR-type" evidence="4">
    <location>
        <begin position="28"/>
        <end position="126"/>
    </location>
</feature>
<evidence type="ECO:0000313" key="5">
    <source>
        <dbReference type="EMBL" id="MCO5977686.1"/>
    </source>
</evidence>
<evidence type="ECO:0000259" key="4">
    <source>
        <dbReference type="PROSITE" id="PS51118"/>
    </source>
</evidence>
<evidence type="ECO:0000256" key="1">
    <source>
        <dbReference type="ARBA" id="ARBA00023015"/>
    </source>
</evidence>
<organism evidence="5 6">
    <name type="scientific">Ideonella oryzae</name>
    <dbReference type="NCBI Taxonomy" id="2937441"/>
    <lineage>
        <taxon>Bacteria</taxon>
        <taxon>Pseudomonadati</taxon>
        <taxon>Pseudomonadota</taxon>
        <taxon>Betaproteobacteria</taxon>
        <taxon>Burkholderiales</taxon>
        <taxon>Sphaerotilaceae</taxon>
        <taxon>Ideonella</taxon>
    </lineage>
</organism>
<dbReference type="Proteomes" id="UP001204851">
    <property type="component" value="Unassembled WGS sequence"/>
</dbReference>
<protein>
    <submittedName>
        <fullName evidence="5">Helix-turn-helix transcriptional regulator</fullName>
    </submittedName>
</protein>
<name>A0ABT1BNB3_9BURK</name>
<accession>A0ABT1BNB3</accession>
<reference evidence="5 6" key="1">
    <citation type="submission" date="2022-06" db="EMBL/GenBank/DDBJ databases">
        <title>Ideonella sp. NS12-5 Genome sequencing and assembly.</title>
        <authorList>
            <person name="Jung Y."/>
        </authorList>
    </citation>
    <scope>NUCLEOTIDE SEQUENCE [LARGE SCALE GENOMIC DNA]</scope>
    <source>
        <strain evidence="5 6">NS12-5</strain>
    </source>
</reference>
<dbReference type="Pfam" id="PF01638">
    <property type="entry name" value="HxlR"/>
    <property type="match status" value="1"/>
</dbReference>
<dbReference type="PROSITE" id="PS51118">
    <property type="entry name" value="HTH_HXLR"/>
    <property type="match status" value="1"/>
</dbReference>
<dbReference type="InterPro" id="IPR036388">
    <property type="entry name" value="WH-like_DNA-bd_sf"/>
</dbReference>
<keyword evidence="6" id="KW-1185">Reference proteome</keyword>
<sequence length="135" mass="15113">MKVSTRPSPTRPSLSEAVRRGNLLAVDCPSREVLKHVTSRWGVLVLLVLETRTHRFAELRRAVGGVSERMLAQTLQWLEGDGLVLRQAFDVVPPHVEYSLTPLGREAAERVRQLADWIEVRLGDVLAQRAVQEAA</sequence>